<feature type="signal peptide" evidence="12">
    <location>
        <begin position="1"/>
        <end position="24"/>
    </location>
</feature>
<evidence type="ECO:0000313" key="14">
    <source>
        <dbReference type="EMBL" id="GLQ30714.1"/>
    </source>
</evidence>
<dbReference type="Pfam" id="PF00691">
    <property type="entry name" value="OmpA"/>
    <property type="match status" value="1"/>
</dbReference>
<accession>A0AA37S949</accession>
<evidence type="ECO:0000256" key="1">
    <source>
        <dbReference type="ARBA" id="ARBA00004571"/>
    </source>
</evidence>
<dbReference type="SUPFAM" id="SSF103088">
    <property type="entry name" value="OmpA-like"/>
    <property type="match status" value="1"/>
</dbReference>
<keyword evidence="8 10" id="KW-0472">Membrane</keyword>
<evidence type="ECO:0000256" key="8">
    <source>
        <dbReference type="ARBA" id="ARBA00023136"/>
    </source>
</evidence>
<dbReference type="CDD" id="cd07185">
    <property type="entry name" value="OmpA_C-like"/>
    <property type="match status" value="1"/>
</dbReference>
<evidence type="ECO:0000259" key="13">
    <source>
        <dbReference type="PROSITE" id="PS51123"/>
    </source>
</evidence>
<dbReference type="PROSITE" id="PS01068">
    <property type="entry name" value="OMPA_1"/>
    <property type="match status" value="1"/>
</dbReference>
<evidence type="ECO:0000313" key="15">
    <source>
        <dbReference type="Proteomes" id="UP001161389"/>
    </source>
</evidence>
<dbReference type="InterPro" id="IPR011250">
    <property type="entry name" value="OMP/PagP_B-barrel"/>
</dbReference>
<dbReference type="GO" id="GO:0007155">
    <property type="term" value="P:cell adhesion"/>
    <property type="evidence" value="ECO:0007669"/>
    <property type="project" value="InterPro"/>
</dbReference>
<feature type="region of interest" description="Disordered" evidence="11">
    <location>
        <begin position="175"/>
        <end position="194"/>
    </location>
</feature>
<comment type="caution">
    <text evidence="14">The sequence shown here is derived from an EMBL/GenBank/DDBJ whole genome shotgun (WGS) entry which is preliminary data.</text>
</comment>
<proteinExistence type="predicted"/>
<dbReference type="InterPro" id="IPR027385">
    <property type="entry name" value="Beta-barrel_OMP"/>
</dbReference>
<evidence type="ECO:0000256" key="7">
    <source>
        <dbReference type="ARBA" id="ARBA00023114"/>
    </source>
</evidence>
<dbReference type="InterPro" id="IPR006665">
    <property type="entry name" value="OmpA-like"/>
</dbReference>
<keyword evidence="6" id="KW-0406">Ion transport</keyword>
<dbReference type="Pfam" id="PF02412">
    <property type="entry name" value="TSP_3"/>
    <property type="match status" value="3"/>
</dbReference>
<dbReference type="GO" id="GO:0015288">
    <property type="term" value="F:porin activity"/>
    <property type="evidence" value="ECO:0007669"/>
    <property type="project" value="UniProtKB-KW"/>
</dbReference>
<keyword evidence="2" id="KW-0813">Transport</keyword>
<sequence>MNSTHLKHLLLISSLVGASSQAIAEEPGTFYINPAIGYQTFDEDRYADDTVTAILGGEYVLTRNWGVEATYMLSEPDGQNGGEDADLDQIRLGALYYLPETGNWKPFLGAAIGEAQFEYDHSDHVETQLHLGGGARYAFNDDWSARLEARAINSLDEEDWDALLSVGVSYAFGGSSSMRSEPAQSEPMKSEPAQKEAMAVVAVVKDSDGDGVTDDMDKCPNTPAGVAVNSSGCPLDSDGDGVYDYQDQCPATPAGAPVDSKGCPLDSDNDGVPDYKDQCPTTAAGVDVDEKGCRVPLKQTVSINLAINFANNSAEVPQSAYGEIKRVADFMKKHTTTKVTIEGHTDDRGSAAYNKSLSQRRADSVMAILTGTYSVEANRVNAIGYGEEQPIADNSTAAGRTENRRVVAEIKETVVQ</sequence>
<dbReference type="PANTHER" id="PTHR30329:SF21">
    <property type="entry name" value="LIPOPROTEIN YIAD-RELATED"/>
    <property type="match status" value="1"/>
</dbReference>
<gene>
    <name evidence="14" type="ORF">GCM10007876_11930</name>
</gene>
<name>A0AA37S949_9GAMM</name>
<keyword evidence="5 12" id="KW-0732">Signal</keyword>
<evidence type="ECO:0000256" key="11">
    <source>
        <dbReference type="SAM" id="MobiDB-lite"/>
    </source>
</evidence>
<dbReference type="SUPFAM" id="SSF103647">
    <property type="entry name" value="TSP type-3 repeat"/>
    <property type="match status" value="1"/>
</dbReference>
<dbReference type="InterPro" id="IPR028974">
    <property type="entry name" value="TSP_type-3_rpt"/>
</dbReference>
<reference evidence="14" key="2">
    <citation type="submission" date="2023-01" db="EMBL/GenBank/DDBJ databases">
        <title>Draft genome sequence of Litoribrevibacter albus strain NBRC 110071.</title>
        <authorList>
            <person name="Sun Q."/>
            <person name="Mori K."/>
        </authorList>
    </citation>
    <scope>NUCLEOTIDE SEQUENCE</scope>
    <source>
        <strain evidence="14">NBRC 110071</strain>
    </source>
</reference>
<evidence type="ECO:0000256" key="10">
    <source>
        <dbReference type="PROSITE-ProRule" id="PRU00473"/>
    </source>
</evidence>
<dbReference type="InterPro" id="IPR006664">
    <property type="entry name" value="OMP_bac"/>
</dbReference>
<dbReference type="InterPro" id="IPR050330">
    <property type="entry name" value="Bact_OuterMem_StrucFunc"/>
</dbReference>
<evidence type="ECO:0000256" key="9">
    <source>
        <dbReference type="ARBA" id="ARBA00023237"/>
    </source>
</evidence>
<keyword evidence="3" id="KW-1134">Transmembrane beta strand</keyword>
<dbReference type="InterPro" id="IPR003367">
    <property type="entry name" value="Thrombospondin_3-like_rpt"/>
</dbReference>
<dbReference type="AlphaFoldDB" id="A0AA37S949"/>
<dbReference type="PRINTS" id="PR01021">
    <property type="entry name" value="OMPADOMAIN"/>
</dbReference>
<dbReference type="RefSeq" id="WP_284379962.1">
    <property type="nucleotide sequence ID" value="NZ_BSNM01000009.1"/>
</dbReference>
<dbReference type="PROSITE" id="PS51123">
    <property type="entry name" value="OMPA_2"/>
    <property type="match status" value="1"/>
</dbReference>
<dbReference type="Gene3D" id="4.10.1080.10">
    <property type="entry name" value="TSP type-3 repeat"/>
    <property type="match status" value="1"/>
</dbReference>
<dbReference type="SUPFAM" id="SSF56925">
    <property type="entry name" value="OMPA-like"/>
    <property type="match status" value="1"/>
</dbReference>
<keyword evidence="7" id="KW-0626">Porin</keyword>
<evidence type="ECO:0000256" key="4">
    <source>
        <dbReference type="ARBA" id="ARBA00022692"/>
    </source>
</evidence>
<keyword evidence="9" id="KW-0998">Cell outer membrane</keyword>
<organism evidence="14 15">
    <name type="scientific">Litoribrevibacter albus</name>
    <dbReference type="NCBI Taxonomy" id="1473156"/>
    <lineage>
        <taxon>Bacteria</taxon>
        <taxon>Pseudomonadati</taxon>
        <taxon>Pseudomonadota</taxon>
        <taxon>Gammaproteobacteria</taxon>
        <taxon>Oceanospirillales</taxon>
        <taxon>Oceanospirillaceae</taxon>
        <taxon>Litoribrevibacter</taxon>
    </lineage>
</organism>
<dbReference type="GO" id="GO:0006811">
    <property type="term" value="P:monoatomic ion transport"/>
    <property type="evidence" value="ECO:0007669"/>
    <property type="project" value="UniProtKB-KW"/>
</dbReference>
<dbReference type="GO" id="GO:0046930">
    <property type="term" value="C:pore complex"/>
    <property type="evidence" value="ECO:0007669"/>
    <property type="project" value="UniProtKB-KW"/>
</dbReference>
<dbReference type="Gene3D" id="3.30.1330.60">
    <property type="entry name" value="OmpA-like domain"/>
    <property type="match status" value="1"/>
</dbReference>
<evidence type="ECO:0000256" key="2">
    <source>
        <dbReference type="ARBA" id="ARBA00022448"/>
    </source>
</evidence>
<dbReference type="EMBL" id="BSNM01000009">
    <property type="protein sequence ID" value="GLQ30714.1"/>
    <property type="molecule type" value="Genomic_DNA"/>
</dbReference>
<dbReference type="InterPro" id="IPR006690">
    <property type="entry name" value="OMPA-like_CS"/>
</dbReference>
<evidence type="ECO:0000256" key="6">
    <source>
        <dbReference type="ARBA" id="ARBA00023065"/>
    </source>
</evidence>
<keyword evidence="15" id="KW-1185">Reference proteome</keyword>
<evidence type="ECO:0000256" key="5">
    <source>
        <dbReference type="ARBA" id="ARBA00022729"/>
    </source>
</evidence>
<feature type="domain" description="OmpA-like" evidence="13">
    <location>
        <begin position="296"/>
        <end position="414"/>
    </location>
</feature>
<keyword evidence="4" id="KW-0812">Transmembrane</keyword>
<dbReference type="Pfam" id="PF13505">
    <property type="entry name" value="OMP_b-brl"/>
    <property type="match status" value="1"/>
</dbReference>
<dbReference type="GO" id="GO:0005509">
    <property type="term" value="F:calcium ion binding"/>
    <property type="evidence" value="ECO:0007669"/>
    <property type="project" value="InterPro"/>
</dbReference>
<dbReference type="Gene3D" id="2.40.160.20">
    <property type="match status" value="1"/>
</dbReference>
<dbReference type="PANTHER" id="PTHR30329">
    <property type="entry name" value="STATOR ELEMENT OF FLAGELLAR MOTOR COMPLEX"/>
    <property type="match status" value="1"/>
</dbReference>
<protein>
    <submittedName>
        <fullName evidence="14">Membrane protein</fullName>
    </submittedName>
</protein>
<feature type="chain" id="PRO_5041240846" evidence="12">
    <location>
        <begin position="25"/>
        <end position="416"/>
    </location>
</feature>
<dbReference type="GO" id="GO:0009279">
    <property type="term" value="C:cell outer membrane"/>
    <property type="evidence" value="ECO:0007669"/>
    <property type="project" value="UniProtKB-SubCell"/>
</dbReference>
<evidence type="ECO:0000256" key="3">
    <source>
        <dbReference type="ARBA" id="ARBA00022452"/>
    </source>
</evidence>
<comment type="subcellular location">
    <subcellularLocation>
        <location evidence="1">Cell outer membrane</location>
        <topology evidence="1">Multi-pass membrane protein</topology>
    </subcellularLocation>
</comment>
<dbReference type="Proteomes" id="UP001161389">
    <property type="component" value="Unassembled WGS sequence"/>
</dbReference>
<evidence type="ECO:0000256" key="12">
    <source>
        <dbReference type="SAM" id="SignalP"/>
    </source>
</evidence>
<reference evidence="14" key="1">
    <citation type="journal article" date="2014" name="Int. J. Syst. Evol. Microbiol.">
        <title>Complete genome sequence of Corynebacterium casei LMG S-19264T (=DSM 44701T), isolated from a smear-ripened cheese.</title>
        <authorList>
            <consortium name="US DOE Joint Genome Institute (JGI-PGF)"/>
            <person name="Walter F."/>
            <person name="Albersmeier A."/>
            <person name="Kalinowski J."/>
            <person name="Ruckert C."/>
        </authorList>
    </citation>
    <scope>NUCLEOTIDE SEQUENCE</scope>
    <source>
        <strain evidence="14">NBRC 110071</strain>
    </source>
</reference>
<dbReference type="InterPro" id="IPR036737">
    <property type="entry name" value="OmpA-like_sf"/>
</dbReference>